<protein>
    <submittedName>
        <fullName evidence="7">NAD(P)/FAD-dependent oxidoreductase</fullName>
    </submittedName>
</protein>
<comment type="similarity">
    <text evidence="2">Belongs to the NADH dehydrogenase family.</text>
</comment>
<reference evidence="7" key="1">
    <citation type="submission" date="2021-12" db="EMBL/GenBank/DDBJ databases">
        <title>Alicyclobacillaceae gen. nov., sp. nov., isolated from chalcocite enrichment system.</title>
        <authorList>
            <person name="Jiang Z."/>
        </authorList>
    </citation>
    <scope>NUCLEOTIDE SEQUENCE</scope>
    <source>
        <strain evidence="7">MYW30-H2</strain>
    </source>
</reference>
<dbReference type="EMBL" id="CP089291">
    <property type="protein sequence ID" value="UOF88905.1"/>
    <property type="molecule type" value="Genomic_DNA"/>
</dbReference>
<dbReference type="SUPFAM" id="SSF51905">
    <property type="entry name" value="FAD/NAD(P)-binding domain"/>
    <property type="match status" value="1"/>
</dbReference>
<dbReference type="PRINTS" id="PR00411">
    <property type="entry name" value="PNDRDTASEI"/>
</dbReference>
<keyword evidence="3" id="KW-0285">Flavoprotein</keyword>
<evidence type="ECO:0000313" key="7">
    <source>
        <dbReference type="EMBL" id="UOF88905.1"/>
    </source>
</evidence>
<evidence type="ECO:0000313" key="8">
    <source>
        <dbReference type="Proteomes" id="UP000830167"/>
    </source>
</evidence>
<dbReference type="Pfam" id="PF07992">
    <property type="entry name" value="Pyr_redox_2"/>
    <property type="match status" value="1"/>
</dbReference>
<dbReference type="Proteomes" id="UP000830167">
    <property type="component" value="Chromosome"/>
</dbReference>
<dbReference type="PANTHER" id="PTHR42913">
    <property type="entry name" value="APOPTOSIS-INDUCING FACTOR 1"/>
    <property type="match status" value="1"/>
</dbReference>
<evidence type="ECO:0000256" key="4">
    <source>
        <dbReference type="ARBA" id="ARBA00022827"/>
    </source>
</evidence>
<dbReference type="InterPro" id="IPR023753">
    <property type="entry name" value="FAD/NAD-binding_dom"/>
</dbReference>
<evidence type="ECO:0000259" key="6">
    <source>
        <dbReference type="Pfam" id="PF07992"/>
    </source>
</evidence>
<evidence type="ECO:0000256" key="5">
    <source>
        <dbReference type="ARBA" id="ARBA00023002"/>
    </source>
</evidence>
<keyword evidence="4" id="KW-0274">FAD</keyword>
<dbReference type="InterPro" id="IPR036188">
    <property type="entry name" value="FAD/NAD-bd_sf"/>
</dbReference>
<feature type="domain" description="FAD/NAD(P)-binding" evidence="6">
    <location>
        <begin position="3"/>
        <end position="313"/>
    </location>
</feature>
<sequence length="393" mass="42646">MAKIVILGAGYGGLLAAVYLQKAGEPFAIINKHTYHHFTTLLHEAAGGRNDVDEYAVQLSEILPAPTSEVIKAEVSEIRPTENQVLTNQGTHTYDYLIFALGNAPEFFGIPGLAEHSFLLRSLNTAKEIRQHIEQQFASYKEDEDPTKLRVIVGGAGLTGIELVGELVDWIPELCSKYAVPKDEVEIINLEAAPVILPMLNEKLQHVAYDVLTKKGADIRTNTKIVRVGKDVVELASGESIEAKTIIWTGGVRANPLVAQSGFQADNRGRAKINQFLQSVDFENVFVIGDSAVFIGENGKPYPPTAQIASQMGEKAAENICNLIQGKPLSPFTPNLKGTLASLGRDLGVGDVAGMKASGIPAALLKEFTKVKYLYSLGGLKMVSQKRGQWSRH</sequence>
<keyword evidence="8" id="KW-1185">Reference proteome</keyword>
<organism evidence="7 8">
    <name type="scientific">Fodinisporobacter ferrooxydans</name>
    <dbReference type="NCBI Taxonomy" id="2901836"/>
    <lineage>
        <taxon>Bacteria</taxon>
        <taxon>Bacillati</taxon>
        <taxon>Bacillota</taxon>
        <taxon>Bacilli</taxon>
        <taxon>Bacillales</taxon>
        <taxon>Alicyclobacillaceae</taxon>
        <taxon>Fodinisporobacter</taxon>
    </lineage>
</organism>
<evidence type="ECO:0000256" key="1">
    <source>
        <dbReference type="ARBA" id="ARBA00001974"/>
    </source>
</evidence>
<evidence type="ECO:0000256" key="2">
    <source>
        <dbReference type="ARBA" id="ARBA00005272"/>
    </source>
</evidence>
<dbReference type="Gene3D" id="3.50.50.100">
    <property type="match status" value="1"/>
</dbReference>
<proteinExistence type="inferred from homology"/>
<comment type="cofactor">
    <cofactor evidence="1">
        <name>FAD</name>
        <dbReference type="ChEBI" id="CHEBI:57692"/>
    </cofactor>
</comment>
<evidence type="ECO:0000256" key="3">
    <source>
        <dbReference type="ARBA" id="ARBA00022630"/>
    </source>
</evidence>
<keyword evidence="5" id="KW-0560">Oxidoreductase</keyword>
<dbReference type="PANTHER" id="PTHR42913:SF3">
    <property type="entry name" value="64 KDA MITOCHONDRIAL NADH DEHYDROGENASE (EUROFUNG)"/>
    <property type="match status" value="1"/>
</dbReference>
<accession>A0ABY4CM43</accession>
<dbReference type="RefSeq" id="WP_347435586.1">
    <property type="nucleotide sequence ID" value="NZ_CP089291.1"/>
</dbReference>
<dbReference type="PRINTS" id="PR00368">
    <property type="entry name" value="FADPNR"/>
</dbReference>
<gene>
    <name evidence="7" type="ORF">LSG31_13270</name>
</gene>
<dbReference type="InterPro" id="IPR051169">
    <property type="entry name" value="NADH-Q_oxidoreductase"/>
</dbReference>
<name>A0ABY4CM43_9BACL</name>